<accession>V9W292</accession>
<dbReference type="RefSeq" id="WP_024092094.1">
    <property type="nucleotide sequence ID" value="NC_023135.1"/>
</dbReference>
<name>V9W292_9RHOB</name>
<dbReference type="AlphaFoldDB" id="V9W292"/>
<dbReference type="Proteomes" id="UP000018780">
    <property type="component" value="Chromosome"/>
</dbReference>
<dbReference type="PATRIC" id="fig|999552.6.peg.3931"/>
<keyword evidence="2" id="KW-1185">Reference proteome</keyword>
<dbReference type="EMBL" id="CP006773">
    <property type="protein sequence ID" value="AHD03302.1"/>
    <property type="molecule type" value="Genomic_DNA"/>
</dbReference>
<evidence type="ECO:0000313" key="2">
    <source>
        <dbReference type="Proteomes" id="UP000018780"/>
    </source>
</evidence>
<sequence>MLRAAGAEALLKATLTKFAEPGDQVYRSALPFCARLGVQHVLPVYDVDELPALAVSEAGFGNADRKVCFLVPVPPTRPARALMQ</sequence>
<proteinExistence type="predicted"/>
<dbReference type="KEGG" id="lmd:METH_19855"/>
<dbReference type="STRING" id="999552.METH_19855"/>
<gene>
    <name evidence="1" type="ORF">METH_19855</name>
</gene>
<protein>
    <submittedName>
        <fullName evidence="1">Uncharacterized protein</fullName>
    </submittedName>
</protein>
<organism evidence="1 2">
    <name type="scientific">Leisingera methylohalidivorans DSM 14336</name>
    <dbReference type="NCBI Taxonomy" id="999552"/>
    <lineage>
        <taxon>Bacteria</taxon>
        <taxon>Pseudomonadati</taxon>
        <taxon>Pseudomonadota</taxon>
        <taxon>Alphaproteobacteria</taxon>
        <taxon>Rhodobacterales</taxon>
        <taxon>Roseobacteraceae</taxon>
        <taxon>Leisingera</taxon>
    </lineage>
</organism>
<dbReference type="HOGENOM" id="CLU_2523461_0_0_5"/>
<evidence type="ECO:0000313" key="1">
    <source>
        <dbReference type="EMBL" id="AHD03302.1"/>
    </source>
</evidence>
<reference evidence="1 2" key="1">
    <citation type="submission" date="2013-09" db="EMBL/GenBank/DDBJ databases">
        <authorList>
            <consortium name="DOE Joint Genome Institute"/>
            <person name="Klenk H.-P."/>
            <person name="Huntemann M."/>
            <person name="Han J."/>
            <person name="Chen A."/>
            <person name="Kyrpides N."/>
            <person name="Mavromatis K."/>
            <person name="Markowitz V."/>
            <person name="Palaniappan K."/>
            <person name="Ivanova N."/>
            <person name="Schaumberg A."/>
            <person name="Pati A."/>
            <person name="Liolios K."/>
            <person name="Nordberg H.P."/>
            <person name="Cantor M.N."/>
            <person name="Hua S.X."/>
            <person name="Woyke T."/>
        </authorList>
    </citation>
    <scope>NUCLEOTIDE SEQUENCE [LARGE SCALE GENOMIC DNA]</scope>
    <source>
        <strain evidence="1 2">DSM 14336</strain>
    </source>
</reference>